<feature type="non-terminal residue" evidence="1">
    <location>
        <position position="1"/>
    </location>
</feature>
<name>A0A6G0JCN8_9STRA</name>
<comment type="caution">
    <text evidence="1">The sequence shown here is derived from an EMBL/GenBank/DDBJ whole genome shotgun (WGS) entry which is preliminary data.</text>
</comment>
<accession>A0A6G0JCN8</accession>
<reference evidence="1 2" key="1">
    <citation type="submission" date="2018-09" db="EMBL/GenBank/DDBJ databases">
        <title>Genomic investigation of the strawberry pathogen Phytophthora fragariae indicates pathogenicity is determined by transcriptional variation in three key races.</title>
        <authorList>
            <person name="Adams T.M."/>
            <person name="Armitage A.D."/>
            <person name="Sobczyk M.K."/>
            <person name="Bates H.J."/>
            <person name="Dunwell J.M."/>
            <person name="Nellist C.F."/>
            <person name="Harrison R.J."/>
        </authorList>
    </citation>
    <scope>NUCLEOTIDE SEQUENCE [LARGE SCALE GENOMIC DNA]</scope>
    <source>
        <strain evidence="1 2">ONT-3</strain>
    </source>
</reference>
<evidence type="ECO:0008006" key="3">
    <source>
        <dbReference type="Google" id="ProtNLM"/>
    </source>
</evidence>
<protein>
    <recommendedName>
        <fullName evidence="3">Tc1-like transposase DDE domain-containing protein</fullName>
    </recommendedName>
</protein>
<proteinExistence type="predicted"/>
<dbReference type="AlphaFoldDB" id="A0A6G0JCN8"/>
<evidence type="ECO:0000313" key="1">
    <source>
        <dbReference type="EMBL" id="KAE9052766.1"/>
    </source>
</evidence>
<dbReference type="EMBL" id="QXFX01011794">
    <property type="protein sequence ID" value="KAE9052766.1"/>
    <property type="molecule type" value="Genomic_DNA"/>
</dbReference>
<gene>
    <name evidence="1" type="ORF">PF010_g33107</name>
</gene>
<organism evidence="1 2">
    <name type="scientific">Phytophthora fragariae</name>
    <dbReference type="NCBI Taxonomy" id="53985"/>
    <lineage>
        <taxon>Eukaryota</taxon>
        <taxon>Sar</taxon>
        <taxon>Stramenopiles</taxon>
        <taxon>Oomycota</taxon>
        <taxon>Peronosporomycetes</taxon>
        <taxon>Peronosporales</taxon>
        <taxon>Peronosporaceae</taxon>
        <taxon>Phytophthora</taxon>
    </lineage>
</organism>
<sequence length="136" mass="15268">PCIIAAGVIRSQGPVTIDEFVEGSVEVWNAGLKRSHWDEDDYHGPSTIHMDGASYHKRITNKAPTNAWRKGDITAWIHENLGAVFNPQATKKTLLGLVDLHRPAPIYRPTTIATKYEHLVFYTSPYHPTLHLSGVW</sequence>
<dbReference type="Proteomes" id="UP000488956">
    <property type="component" value="Unassembled WGS sequence"/>
</dbReference>
<evidence type="ECO:0000313" key="2">
    <source>
        <dbReference type="Proteomes" id="UP000488956"/>
    </source>
</evidence>